<evidence type="ECO:0000256" key="13">
    <source>
        <dbReference type="ARBA" id="ARBA00023295"/>
    </source>
</evidence>
<dbReference type="InterPro" id="IPR011257">
    <property type="entry name" value="DNA_glycosylase"/>
</dbReference>
<dbReference type="FunFam" id="1.10.340.30:FF:000002">
    <property type="entry name" value="Adenine DNA glycosylase"/>
    <property type="match status" value="1"/>
</dbReference>
<dbReference type="PROSITE" id="PS00764">
    <property type="entry name" value="ENDONUCLEASE_III_1"/>
    <property type="match status" value="1"/>
</dbReference>
<dbReference type="InterPro" id="IPR023170">
    <property type="entry name" value="HhH_base_excis_C"/>
</dbReference>
<dbReference type="SMART" id="SM00478">
    <property type="entry name" value="ENDO3c"/>
    <property type="match status" value="1"/>
</dbReference>
<keyword evidence="9 16" id="KW-0378">Hydrolase</keyword>
<dbReference type="InterPro" id="IPR003265">
    <property type="entry name" value="HhH-GPD_domain"/>
</dbReference>
<dbReference type="SUPFAM" id="SSF48150">
    <property type="entry name" value="DNA-glycosylase"/>
    <property type="match status" value="1"/>
</dbReference>
<dbReference type="InterPro" id="IPR044298">
    <property type="entry name" value="MIG/MutY"/>
</dbReference>
<dbReference type="GO" id="GO:0006284">
    <property type="term" value="P:base-excision repair"/>
    <property type="evidence" value="ECO:0007669"/>
    <property type="project" value="UniProtKB-UniRule"/>
</dbReference>
<dbReference type="GO" id="GO:0035485">
    <property type="term" value="F:adenine/guanine mispair binding"/>
    <property type="evidence" value="ECO:0007669"/>
    <property type="project" value="TreeGrafter"/>
</dbReference>
<dbReference type="InterPro" id="IPR004035">
    <property type="entry name" value="Endouclease-III_FeS-bd_BS"/>
</dbReference>
<dbReference type="CDD" id="cd03431">
    <property type="entry name" value="NUDIX_DNA_Glycosylase_C-MutY"/>
    <property type="match status" value="1"/>
</dbReference>
<comment type="function">
    <text evidence="2">Adenine glycosylase active on G-A mispairs. MutY also corrects error-prone DNA synthesis past GO lesions which are due to the oxidatively damaged form of guanine: 7,8-dihydro-8-oxoguanine (8-oxo-dGTP).</text>
</comment>
<dbReference type="Gene3D" id="1.10.340.30">
    <property type="entry name" value="Hypothetical protein, domain 2"/>
    <property type="match status" value="1"/>
</dbReference>
<dbReference type="SUPFAM" id="SSF55811">
    <property type="entry name" value="Nudix"/>
    <property type="match status" value="1"/>
</dbReference>
<keyword evidence="11" id="KW-0411">Iron-sulfur</keyword>
<dbReference type="Gene3D" id="3.90.79.10">
    <property type="entry name" value="Nucleoside Triphosphate Pyrophosphohydrolase"/>
    <property type="match status" value="1"/>
</dbReference>
<evidence type="ECO:0000256" key="9">
    <source>
        <dbReference type="ARBA" id="ARBA00022801"/>
    </source>
</evidence>
<dbReference type="Pfam" id="PF00633">
    <property type="entry name" value="HHH"/>
    <property type="match status" value="1"/>
</dbReference>
<keyword evidence="10 14" id="KW-0408">Iron</keyword>
<dbReference type="AlphaFoldDB" id="A0A7Z7HP94"/>
<evidence type="ECO:0000313" key="16">
    <source>
        <dbReference type="EMBL" id="SMB22332.1"/>
    </source>
</evidence>
<dbReference type="Pfam" id="PF00730">
    <property type="entry name" value="HhH-GPD"/>
    <property type="match status" value="1"/>
</dbReference>
<evidence type="ECO:0000256" key="11">
    <source>
        <dbReference type="ARBA" id="ARBA00023014"/>
    </source>
</evidence>
<dbReference type="Proteomes" id="UP000242886">
    <property type="component" value="Chromosome SDENCHOL"/>
</dbReference>
<comment type="cofactor">
    <cofactor evidence="14">
        <name>[4Fe-4S] cluster</name>
        <dbReference type="ChEBI" id="CHEBI:49883"/>
    </cofactor>
    <text evidence="14">Binds 1 [4Fe-4S] cluster.</text>
</comment>
<dbReference type="GO" id="GO:0000701">
    <property type="term" value="F:purine-specific mismatch base pair DNA N-glycosylase activity"/>
    <property type="evidence" value="ECO:0007669"/>
    <property type="project" value="UniProtKB-EC"/>
</dbReference>
<dbReference type="NCBIfam" id="TIGR01084">
    <property type="entry name" value="mutY"/>
    <property type="match status" value="1"/>
</dbReference>
<evidence type="ECO:0000256" key="8">
    <source>
        <dbReference type="ARBA" id="ARBA00022763"/>
    </source>
</evidence>
<comment type="similarity">
    <text evidence="3 14">Belongs to the Nth/MutY family.</text>
</comment>
<dbReference type="InterPro" id="IPR003651">
    <property type="entry name" value="Endonuclease3_FeS-loop_motif"/>
</dbReference>
<evidence type="ECO:0000256" key="10">
    <source>
        <dbReference type="ARBA" id="ARBA00023004"/>
    </source>
</evidence>
<evidence type="ECO:0000256" key="3">
    <source>
        <dbReference type="ARBA" id="ARBA00008343"/>
    </source>
</evidence>
<dbReference type="GO" id="GO:0046872">
    <property type="term" value="F:metal ion binding"/>
    <property type="evidence" value="ECO:0007669"/>
    <property type="project" value="UniProtKB-UniRule"/>
</dbReference>
<keyword evidence="12" id="KW-0234">DNA repair</keyword>
<evidence type="ECO:0000256" key="14">
    <source>
        <dbReference type="RuleBase" id="RU365096"/>
    </source>
</evidence>
<protein>
    <recommendedName>
        <fullName evidence="5 14">Adenine DNA glycosylase</fullName>
        <ecNumber evidence="4 14">3.2.2.31</ecNumber>
    </recommendedName>
</protein>
<dbReference type="GO" id="GO:0006298">
    <property type="term" value="P:mismatch repair"/>
    <property type="evidence" value="ECO:0007669"/>
    <property type="project" value="TreeGrafter"/>
</dbReference>
<dbReference type="InterPro" id="IPR029119">
    <property type="entry name" value="MutY_C"/>
</dbReference>
<dbReference type="PROSITE" id="PS01155">
    <property type="entry name" value="ENDONUCLEASE_III_2"/>
    <property type="match status" value="1"/>
</dbReference>
<dbReference type="InterPro" id="IPR004036">
    <property type="entry name" value="Endonuclease-III-like_CS2"/>
</dbReference>
<evidence type="ECO:0000256" key="12">
    <source>
        <dbReference type="ARBA" id="ARBA00023204"/>
    </source>
</evidence>
<keyword evidence="17" id="KW-1185">Reference proteome</keyword>
<dbReference type="InterPro" id="IPR000445">
    <property type="entry name" value="HhH_motif"/>
</dbReference>
<dbReference type="CDD" id="cd00056">
    <property type="entry name" value="ENDO3c"/>
    <property type="match status" value="1"/>
</dbReference>
<sequence>MTAATFADRLLRWQRQHGRHDLPWQNTRDAYRIWLAEIMLQQTQVASVIPYYQRFLAHFPELARLAAAPLEEVMPLWSGLGYYARVRNLHRCAQEIMSRHGGEFPRDPEAIARLPGIGRSTANAIAVFAFGIRAPILDGNVKRVLCRSHGVDGFPGTAAVEQRLWQLAEELLPARAADCSRYIQAQMDLGATLCTRGKPACADCPLNDICIARRDGRVNELPQPRPRKALPQRSLRVLLLHDGERWLFERRPPHGIWGGLLSLPEVAADEDVQQKLDALACAAAELQALAPLRHSFTHFHLTLQPLLAAVKPLPQLAESGRYRWLTPMELADAALPTPIRKIVQEALATAATVTQGCD</sequence>
<evidence type="ECO:0000313" key="17">
    <source>
        <dbReference type="Proteomes" id="UP000242886"/>
    </source>
</evidence>
<evidence type="ECO:0000256" key="5">
    <source>
        <dbReference type="ARBA" id="ARBA00022023"/>
    </source>
</evidence>
<dbReference type="PANTHER" id="PTHR42944">
    <property type="entry name" value="ADENINE DNA GLYCOSYLASE"/>
    <property type="match status" value="1"/>
</dbReference>
<dbReference type="PANTHER" id="PTHR42944:SF1">
    <property type="entry name" value="ADENINE DNA GLYCOSYLASE"/>
    <property type="match status" value="1"/>
</dbReference>
<evidence type="ECO:0000256" key="7">
    <source>
        <dbReference type="ARBA" id="ARBA00022723"/>
    </source>
</evidence>
<comment type="catalytic activity">
    <reaction evidence="1 14">
        <text>Hydrolyzes free adenine bases from 7,8-dihydro-8-oxoguanine:adenine mismatched double-stranded DNA, leaving an apurinic site.</text>
        <dbReference type="EC" id="3.2.2.31"/>
    </reaction>
</comment>
<evidence type="ECO:0000256" key="6">
    <source>
        <dbReference type="ARBA" id="ARBA00022485"/>
    </source>
</evidence>
<dbReference type="EC" id="3.2.2.31" evidence="4 14"/>
<dbReference type="GO" id="GO:0051539">
    <property type="term" value="F:4 iron, 4 sulfur cluster binding"/>
    <property type="evidence" value="ECO:0007669"/>
    <property type="project" value="UniProtKB-UniRule"/>
</dbReference>
<name>A0A7Z7HP94_9PROT</name>
<keyword evidence="8 14" id="KW-0227">DNA damage</keyword>
<dbReference type="Gene3D" id="1.10.1670.10">
    <property type="entry name" value="Helix-hairpin-Helix base-excision DNA repair enzymes (C-terminal)"/>
    <property type="match status" value="1"/>
</dbReference>
<dbReference type="EMBL" id="LT837803">
    <property type="protein sequence ID" value="SMB22332.1"/>
    <property type="molecule type" value="Genomic_DNA"/>
</dbReference>
<dbReference type="InterPro" id="IPR005760">
    <property type="entry name" value="A/G_AdeGlyc_MutY"/>
</dbReference>
<feature type="domain" description="HhH-GPD" evidence="15">
    <location>
        <begin position="39"/>
        <end position="192"/>
    </location>
</feature>
<keyword evidence="13 14" id="KW-0326">Glycosidase</keyword>
<accession>A0A7Z7HP94</accession>
<gene>
    <name evidence="16" type="primary">mutY</name>
    <name evidence="16" type="ORF">SDENCHOL_10553</name>
</gene>
<dbReference type="Pfam" id="PF10576">
    <property type="entry name" value="EndIII_4Fe-2S"/>
    <property type="match status" value="1"/>
</dbReference>
<evidence type="ECO:0000256" key="2">
    <source>
        <dbReference type="ARBA" id="ARBA00002933"/>
    </source>
</evidence>
<evidence type="ECO:0000259" key="15">
    <source>
        <dbReference type="SMART" id="SM00478"/>
    </source>
</evidence>
<dbReference type="GO" id="GO:0034039">
    <property type="term" value="F:8-oxo-7,8-dihydroguanine DNA N-glycosylase activity"/>
    <property type="evidence" value="ECO:0007669"/>
    <property type="project" value="TreeGrafter"/>
</dbReference>
<dbReference type="Pfam" id="PF14815">
    <property type="entry name" value="NUDIX_4"/>
    <property type="match status" value="1"/>
</dbReference>
<dbReference type="RefSeq" id="WP_154715945.1">
    <property type="nucleotide sequence ID" value="NZ_LT837803.1"/>
</dbReference>
<keyword evidence="6" id="KW-0004">4Fe-4S</keyword>
<dbReference type="InterPro" id="IPR015797">
    <property type="entry name" value="NUDIX_hydrolase-like_dom_sf"/>
</dbReference>
<evidence type="ECO:0000256" key="4">
    <source>
        <dbReference type="ARBA" id="ARBA00012045"/>
    </source>
</evidence>
<dbReference type="GO" id="GO:0032357">
    <property type="term" value="F:oxidized purine DNA binding"/>
    <property type="evidence" value="ECO:0007669"/>
    <property type="project" value="TreeGrafter"/>
</dbReference>
<keyword evidence="7" id="KW-0479">Metal-binding</keyword>
<proteinExistence type="inferred from homology"/>
<organism evidence="16 17">
    <name type="scientific">Sterolibacterium denitrificans</name>
    <dbReference type="NCBI Taxonomy" id="157592"/>
    <lineage>
        <taxon>Bacteria</taxon>
        <taxon>Pseudomonadati</taxon>
        <taxon>Pseudomonadota</taxon>
        <taxon>Betaproteobacteria</taxon>
        <taxon>Nitrosomonadales</taxon>
        <taxon>Sterolibacteriaceae</taxon>
        <taxon>Sterolibacterium</taxon>
    </lineage>
</organism>
<reference evidence="16" key="1">
    <citation type="submission" date="2017-03" db="EMBL/GenBank/DDBJ databases">
        <authorList>
            <consortium name="AG Boll"/>
        </authorList>
    </citation>
    <scope>NUCLEOTIDE SEQUENCE [LARGE SCALE GENOMIC DNA]</scope>
    <source>
        <strain evidence="16">Chol</strain>
    </source>
</reference>
<evidence type="ECO:0000256" key="1">
    <source>
        <dbReference type="ARBA" id="ARBA00000843"/>
    </source>
</evidence>